<protein>
    <submittedName>
        <fullName evidence="2">Uncharacterized protein</fullName>
    </submittedName>
</protein>
<feature type="compositionally biased region" description="Low complexity" evidence="1">
    <location>
        <begin position="17"/>
        <end position="36"/>
    </location>
</feature>
<evidence type="ECO:0000256" key="1">
    <source>
        <dbReference type="SAM" id="MobiDB-lite"/>
    </source>
</evidence>
<dbReference type="AlphaFoldDB" id="A0A371HP11"/>
<organism evidence="2 3">
    <name type="scientific">Mucuna pruriens</name>
    <name type="common">Velvet bean</name>
    <name type="synonym">Dolichos pruriens</name>
    <dbReference type="NCBI Taxonomy" id="157652"/>
    <lineage>
        <taxon>Eukaryota</taxon>
        <taxon>Viridiplantae</taxon>
        <taxon>Streptophyta</taxon>
        <taxon>Embryophyta</taxon>
        <taxon>Tracheophyta</taxon>
        <taxon>Spermatophyta</taxon>
        <taxon>Magnoliopsida</taxon>
        <taxon>eudicotyledons</taxon>
        <taxon>Gunneridae</taxon>
        <taxon>Pentapetalae</taxon>
        <taxon>rosids</taxon>
        <taxon>fabids</taxon>
        <taxon>Fabales</taxon>
        <taxon>Fabaceae</taxon>
        <taxon>Papilionoideae</taxon>
        <taxon>50 kb inversion clade</taxon>
        <taxon>NPAAA clade</taxon>
        <taxon>indigoferoid/millettioid clade</taxon>
        <taxon>Phaseoleae</taxon>
        <taxon>Mucuna</taxon>
    </lineage>
</organism>
<feature type="non-terminal residue" evidence="2">
    <location>
        <position position="1"/>
    </location>
</feature>
<dbReference type="Proteomes" id="UP000257109">
    <property type="component" value="Unassembled WGS sequence"/>
</dbReference>
<feature type="region of interest" description="Disordered" evidence="1">
    <location>
        <begin position="1"/>
        <end position="39"/>
    </location>
</feature>
<name>A0A371HP11_MUCPR</name>
<reference evidence="2" key="1">
    <citation type="submission" date="2018-05" db="EMBL/GenBank/DDBJ databases">
        <title>Draft genome of Mucuna pruriens seed.</title>
        <authorList>
            <person name="Nnadi N.E."/>
            <person name="Vos R."/>
            <person name="Hasami M.H."/>
            <person name="Devisetty U.K."/>
            <person name="Aguiy J.C."/>
        </authorList>
    </citation>
    <scope>NUCLEOTIDE SEQUENCE [LARGE SCALE GENOMIC DNA]</scope>
    <source>
        <strain evidence="2">JCA_2017</strain>
    </source>
</reference>
<sequence length="83" mass="8783">MLSAPDLRSPKHALRFSSLSLTPTSPSLSNSPLSSSMATLDRRNSCNNIPPCAPPMCPISAATLCCSLAVDIMNADPRNRQPS</sequence>
<proteinExistence type="predicted"/>
<keyword evidence="3" id="KW-1185">Reference proteome</keyword>
<gene>
    <name evidence="2" type="ORF">CR513_11763</name>
</gene>
<accession>A0A371HP11</accession>
<comment type="caution">
    <text evidence="2">The sequence shown here is derived from an EMBL/GenBank/DDBJ whole genome shotgun (WGS) entry which is preliminary data.</text>
</comment>
<evidence type="ECO:0000313" key="2">
    <source>
        <dbReference type="EMBL" id="RDY04520.1"/>
    </source>
</evidence>
<dbReference type="EMBL" id="QJKJ01002062">
    <property type="protein sequence ID" value="RDY04520.1"/>
    <property type="molecule type" value="Genomic_DNA"/>
</dbReference>
<evidence type="ECO:0000313" key="3">
    <source>
        <dbReference type="Proteomes" id="UP000257109"/>
    </source>
</evidence>